<keyword evidence="13 19" id="KW-0472">Membrane</keyword>
<evidence type="ECO:0000256" key="14">
    <source>
        <dbReference type="ARBA" id="ARBA00025228"/>
    </source>
</evidence>
<evidence type="ECO:0000256" key="16">
    <source>
        <dbReference type="ARBA" id="ARBA00032853"/>
    </source>
</evidence>
<feature type="transmembrane region" description="Helical" evidence="19">
    <location>
        <begin position="148"/>
        <end position="172"/>
    </location>
</feature>
<dbReference type="HAMAP" id="MF_00719">
    <property type="entry name" value="CobS"/>
    <property type="match status" value="1"/>
</dbReference>
<feature type="transmembrane region" description="Helical" evidence="19">
    <location>
        <begin position="75"/>
        <end position="94"/>
    </location>
</feature>
<comment type="pathway">
    <text evidence="3 19">Cofactor biosynthesis; adenosylcobalamin biosynthesis; adenosylcobalamin from cob(II)yrinate a,c-diamide: step 7/7.</text>
</comment>
<evidence type="ECO:0000256" key="7">
    <source>
        <dbReference type="ARBA" id="ARBA00022475"/>
    </source>
</evidence>
<organism evidence="20 21">
    <name type="scientific">[Phormidium ambiguum] IAM M-71</name>
    <dbReference type="NCBI Taxonomy" id="454136"/>
    <lineage>
        <taxon>Bacteria</taxon>
        <taxon>Bacillati</taxon>
        <taxon>Cyanobacteriota</taxon>
        <taxon>Cyanophyceae</taxon>
        <taxon>Oscillatoriophycideae</taxon>
        <taxon>Aerosakkonematales</taxon>
        <taxon>Aerosakkonemataceae</taxon>
        <taxon>Floridanema</taxon>
    </lineage>
</organism>
<evidence type="ECO:0000256" key="19">
    <source>
        <dbReference type="HAMAP-Rule" id="MF_00719"/>
    </source>
</evidence>
<feature type="transmembrane region" description="Helical" evidence="19">
    <location>
        <begin position="213"/>
        <end position="234"/>
    </location>
</feature>
<evidence type="ECO:0000256" key="9">
    <source>
        <dbReference type="ARBA" id="ARBA00022679"/>
    </source>
</evidence>
<dbReference type="NCBIfam" id="TIGR00317">
    <property type="entry name" value="cobS"/>
    <property type="match status" value="1"/>
</dbReference>
<sequence>MTKDKHWTRKVYRFWEQQTATLAAAIAFYTCLPVPISWTLAFRGIARLAPVIGLIIGGILGLLDSGLSLLGMPVLTQSVLVILAGIGLTGGLHLDGAMDTADGLATPDPKRRLEVMSDSLTGAFGAMAAIAIILLKTAALHDIQTHRWLALMAVAGWGRWGQLVAIICYPYLKPSGKGAIHKESNLSARDLIPGLLLLLSLSGFLLIVDSDRWLMSVGMAFGGSAIAVLTGAWFNYKLGGHTGDTYGAVVEWTEALLLCLLAGIFPK</sequence>
<evidence type="ECO:0000256" key="18">
    <source>
        <dbReference type="ARBA" id="ARBA00049504"/>
    </source>
</evidence>
<keyword evidence="11 19" id="KW-0460">Magnesium</keyword>
<evidence type="ECO:0000256" key="4">
    <source>
        <dbReference type="ARBA" id="ARBA00010561"/>
    </source>
</evidence>
<dbReference type="GO" id="GO:0051073">
    <property type="term" value="F:adenosylcobinamide-GDP ribazoletransferase activity"/>
    <property type="evidence" value="ECO:0007669"/>
    <property type="project" value="UniProtKB-UniRule"/>
</dbReference>
<evidence type="ECO:0000256" key="15">
    <source>
        <dbReference type="ARBA" id="ARBA00032605"/>
    </source>
</evidence>
<dbReference type="GO" id="GO:0009236">
    <property type="term" value="P:cobalamin biosynthetic process"/>
    <property type="evidence" value="ECO:0007669"/>
    <property type="project" value="UniProtKB-UniRule"/>
</dbReference>
<gene>
    <name evidence="19" type="primary">cobS</name>
    <name evidence="20" type="ORF">NIES2119_07130</name>
</gene>
<dbReference type="OrthoDB" id="9794626at2"/>
<evidence type="ECO:0000256" key="17">
    <source>
        <dbReference type="ARBA" id="ARBA00048623"/>
    </source>
</evidence>
<feature type="transmembrane region" description="Helical" evidence="19">
    <location>
        <begin position="192"/>
        <end position="208"/>
    </location>
</feature>
<evidence type="ECO:0000313" key="21">
    <source>
        <dbReference type="Proteomes" id="UP000185860"/>
    </source>
</evidence>
<dbReference type="GO" id="GO:0008818">
    <property type="term" value="F:cobalamin 5'-phosphate synthase activity"/>
    <property type="evidence" value="ECO:0007669"/>
    <property type="project" value="UniProtKB-UniRule"/>
</dbReference>
<reference evidence="20 21" key="1">
    <citation type="submission" date="2016-11" db="EMBL/GenBank/DDBJ databases">
        <title>Draft Genome Sequences of Nine Cyanobacterial Strains from Diverse Habitats.</title>
        <authorList>
            <person name="Zhu T."/>
            <person name="Hou S."/>
            <person name="Lu X."/>
            <person name="Hess W.R."/>
        </authorList>
    </citation>
    <scope>NUCLEOTIDE SEQUENCE [LARGE SCALE GENOMIC DNA]</scope>
    <source>
        <strain evidence="20 21">IAM M-71</strain>
    </source>
</reference>
<evidence type="ECO:0000256" key="6">
    <source>
        <dbReference type="ARBA" id="ARBA00015850"/>
    </source>
</evidence>
<evidence type="ECO:0000256" key="5">
    <source>
        <dbReference type="ARBA" id="ARBA00013200"/>
    </source>
</evidence>
<proteinExistence type="inferred from homology"/>
<keyword evidence="7 19" id="KW-1003">Cell membrane</keyword>
<dbReference type="RefSeq" id="WP_073592771.1">
    <property type="nucleotide sequence ID" value="NZ_MRCE01000006.1"/>
</dbReference>
<dbReference type="EC" id="2.7.8.26" evidence="5 19"/>
<feature type="transmembrane region" description="Helical" evidence="19">
    <location>
        <begin position="20"/>
        <end position="38"/>
    </location>
</feature>
<dbReference type="UniPathway" id="UPA00148">
    <property type="reaction ID" value="UER00238"/>
</dbReference>
<comment type="function">
    <text evidence="14 19">Joins adenosylcobinamide-GDP and alpha-ribazole to generate adenosylcobalamin (Ado-cobalamin). Also synthesizes adenosylcobalamin 5'-phosphate from adenosylcobinamide-GDP and alpha-ribazole 5'-phosphate.</text>
</comment>
<keyword evidence="8 19" id="KW-0169">Cobalamin biosynthesis</keyword>
<comment type="catalytic activity">
    <reaction evidence="18 19">
        <text>alpha-ribazole 5'-phosphate + adenosylcob(III)inamide-GDP = adenosylcob(III)alamin 5'-phosphate + GMP + H(+)</text>
        <dbReference type="Rhea" id="RHEA:23560"/>
        <dbReference type="ChEBI" id="CHEBI:15378"/>
        <dbReference type="ChEBI" id="CHEBI:57918"/>
        <dbReference type="ChEBI" id="CHEBI:58115"/>
        <dbReference type="ChEBI" id="CHEBI:60487"/>
        <dbReference type="ChEBI" id="CHEBI:60493"/>
        <dbReference type="EC" id="2.7.8.26"/>
    </reaction>
</comment>
<evidence type="ECO:0000256" key="1">
    <source>
        <dbReference type="ARBA" id="ARBA00001946"/>
    </source>
</evidence>
<evidence type="ECO:0000256" key="8">
    <source>
        <dbReference type="ARBA" id="ARBA00022573"/>
    </source>
</evidence>
<name>A0A1U7INS7_9CYAN</name>
<comment type="caution">
    <text evidence="20">The sequence shown here is derived from an EMBL/GenBank/DDBJ whole genome shotgun (WGS) entry which is preliminary data.</text>
</comment>
<comment type="subcellular location">
    <subcellularLocation>
        <location evidence="2 19">Cell membrane</location>
        <topology evidence="2 19">Multi-pass membrane protein</topology>
    </subcellularLocation>
</comment>
<keyword evidence="9 19" id="KW-0808">Transferase</keyword>
<dbReference type="STRING" id="454136.NIES2119_07130"/>
<evidence type="ECO:0000256" key="13">
    <source>
        <dbReference type="ARBA" id="ARBA00023136"/>
    </source>
</evidence>
<dbReference type="Proteomes" id="UP000185860">
    <property type="component" value="Unassembled WGS sequence"/>
</dbReference>
<evidence type="ECO:0000256" key="3">
    <source>
        <dbReference type="ARBA" id="ARBA00004663"/>
    </source>
</evidence>
<dbReference type="PANTHER" id="PTHR34148:SF1">
    <property type="entry name" value="ADENOSYLCOBINAMIDE-GDP RIBAZOLETRANSFERASE"/>
    <property type="match status" value="1"/>
</dbReference>
<dbReference type="EMBL" id="MRCE01000006">
    <property type="protein sequence ID" value="OKH38909.1"/>
    <property type="molecule type" value="Genomic_DNA"/>
</dbReference>
<accession>A0A1U7INS7</accession>
<dbReference type="AlphaFoldDB" id="A0A1U7INS7"/>
<evidence type="ECO:0000256" key="2">
    <source>
        <dbReference type="ARBA" id="ARBA00004651"/>
    </source>
</evidence>
<dbReference type="GO" id="GO:0005886">
    <property type="term" value="C:plasma membrane"/>
    <property type="evidence" value="ECO:0007669"/>
    <property type="project" value="UniProtKB-SubCell"/>
</dbReference>
<comment type="cofactor">
    <cofactor evidence="1 19">
        <name>Mg(2+)</name>
        <dbReference type="ChEBI" id="CHEBI:18420"/>
    </cofactor>
</comment>
<evidence type="ECO:0000256" key="11">
    <source>
        <dbReference type="ARBA" id="ARBA00022842"/>
    </source>
</evidence>
<comment type="catalytic activity">
    <reaction evidence="17 19">
        <text>alpha-ribazole + adenosylcob(III)inamide-GDP = adenosylcob(III)alamin + GMP + H(+)</text>
        <dbReference type="Rhea" id="RHEA:16049"/>
        <dbReference type="ChEBI" id="CHEBI:10329"/>
        <dbReference type="ChEBI" id="CHEBI:15378"/>
        <dbReference type="ChEBI" id="CHEBI:18408"/>
        <dbReference type="ChEBI" id="CHEBI:58115"/>
        <dbReference type="ChEBI" id="CHEBI:60487"/>
        <dbReference type="EC" id="2.7.8.26"/>
    </reaction>
</comment>
<evidence type="ECO:0000313" key="20">
    <source>
        <dbReference type="EMBL" id="OKH38909.1"/>
    </source>
</evidence>
<keyword evidence="12 19" id="KW-1133">Transmembrane helix</keyword>
<evidence type="ECO:0000256" key="10">
    <source>
        <dbReference type="ARBA" id="ARBA00022692"/>
    </source>
</evidence>
<protein>
    <recommendedName>
        <fullName evidence="6 19">Adenosylcobinamide-GDP ribazoletransferase</fullName>
        <ecNumber evidence="5 19">2.7.8.26</ecNumber>
    </recommendedName>
    <alternativeName>
        <fullName evidence="16 19">Cobalamin synthase</fullName>
    </alternativeName>
    <alternativeName>
        <fullName evidence="15 19">Cobalamin-5'-phosphate synthase</fullName>
    </alternativeName>
</protein>
<feature type="transmembrane region" description="Helical" evidence="19">
    <location>
        <begin position="246"/>
        <end position="265"/>
    </location>
</feature>
<feature type="transmembrane region" description="Helical" evidence="19">
    <location>
        <begin position="44"/>
        <end position="63"/>
    </location>
</feature>
<keyword evidence="10 19" id="KW-0812">Transmembrane</keyword>
<feature type="transmembrane region" description="Helical" evidence="19">
    <location>
        <begin position="119"/>
        <end position="136"/>
    </location>
</feature>
<dbReference type="InterPro" id="IPR003805">
    <property type="entry name" value="CobS"/>
</dbReference>
<evidence type="ECO:0000256" key="12">
    <source>
        <dbReference type="ARBA" id="ARBA00022989"/>
    </source>
</evidence>
<dbReference type="Pfam" id="PF02654">
    <property type="entry name" value="CobS"/>
    <property type="match status" value="1"/>
</dbReference>
<comment type="similarity">
    <text evidence="4 19">Belongs to the CobS family.</text>
</comment>
<dbReference type="PANTHER" id="PTHR34148">
    <property type="entry name" value="ADENOSYLCOBINAMIDE-GDP RIBAZOLETRANSFERASE"/>
    <property type="match status" value="1"/>
</dbReference>